<dbReference type="InterPro" id="IPR013976">
    <property type="entry name" value="HDOD"/>
</dbReference>
<organism evidence="2 3">
    <name type="scientific">Methylomonas koyamae</name>
    <dbReference type="NCBI Taxonomy" id="702114"/>
    <lineage>
        <taxon>Bacteria</taxon>
        <taxon>Pseudomonadati</taxon>
        <taxon>Pseudomonadota</taxon>
        <taxon>Gammaproteobacteria</taxon>
        <taxon>Methylococcales</taxon>
        <taxon>Methylococcaceae</taxon>
        <taxon>Methylomonas</taxon>
    </lineage>
</organism>
<dbReference type="PANTHER" id="PTHR33525:SF6">
    <property type="entry name" value="HDOD DOMAIN-CONTAINING PROTEIN"/>
    <property type="match status" value="1"/>
</dbReference>
<dbReference type="OrthoDB" id="9770715at2"/>
<dbReference type="PANTHER" id="PTHR33525">
    <property type="match status" value="1"/>
</dbReference>
<name>A0A177NKS1_9GAMM</name>
<gene>
    <name evidence="2" type="ORF">A1355_05695</name>
</gene>
<evidence type="ECO:0000259" key="1">
    <source>
        <dbReference type="PROSITE" id="PS51833"/>
    </source>
</evidence>
<dbReference type="Proteomes" id="UP000077628">
    <property type="component" value="Unassembled WGS sequence"/>
</dbReference>
<accession>A0A177NKS1</accession>
<dbReference type="Gene3D" id="1.10.3210.10">
    <property type="entry name" value="Hypothetical protein af1432"/>
    <property type="match status" value="1"/>
</dbReference>
<dbReference type="STRING" id="702114.A1355_05695"/>
<keyword evidence="3" id="KW-1185">Reference proteome</keyword>
<dbReference type="RefSeq" id="WP_064028544.1">
    <property type="nucleotide sequence ID" value="NZ_LUUK01000167.1"/>
</dbReference>
<evidence type="ECO:0000313" key="3">
    <source>
        <dbReference type="Proteomes" id="UP000077628"/>
    </source>
</evidence>
<dbReference type="AlphaFoldDB" id="A0A177NKS1"/>
<dbReference type="InterPro" id="IPR052340">
    <property type="entry name" value="RNase_Y/CdgJ"/>
</dbReference>
<comment type="caution">
    <text evidence="2">The sequence shown here is derived from an EMBL/GenBank/DDBJ whole genome shotgun (WGS) entry which is preliminary data.</text>
</comment>
<sequence length="276" mass="30296">MPASINQLFDQIHQLPQIPEVVRTIVKQLNDPNFHMPQIVKDVEKEQVITLKVLRLVNSAHFGLSRKVGSIEEAVTMLGTNQLKTLVIASGFVGSFPKLANFDLKLFWRTSFRTATHAGWLATQAGLQTDIAYTAGLIADLGNVLIHLGLPSEANEIDQHVKAGNSRSDIELRRLGFVTPTASAELCRRWKFPDDLTQAVEQSADPLASGTPNRLACAVFLGRFTANALEANQSSDQIIKAFPLTVAEGLSLSVDFVQSRLHEMLELGSDLDELID</sequence>
<dbReference type="PROSITE" id="PS51833">
    <property type="entry name" value="HDOD"/>
    <property type="match status" value="1"/>
</dbReference>
<proteinExistence type="predicted"/>
<feature type="domain" description="HDOD" evidence="1">
    <location>
        <begin position="15"/>
        <end position="206"/>
    </location>
</feature>
<reference evidence="3" key="1">
    <citation type="submission" date="2016-03" db="EMBL/GenBank/DDBJ databases">
        <authorList>
            <person name="Heylen K."/>
            <person name="De Vos P."/>
            <person name="Vekeman B."/>
        </authorList>
    </citation>
    <scope>NUCLEOTIDE SEQUENCE [LARGE SCALE GENOMIC DNA]</scope>
    <source>
        <strain evidence="3">R-45383</strain>
    </source>
</reference>
<dbReference type="SUPFAM" id="SSF109604">
    <property type="entry name" value="HD-domain/PDEase-like"/>
    <property type="match status" value="1"/>
</dbReference>
<evidence type="ECO:0000313" key="2">
    <source>
        <dbReference type="EMBL" id="OAI18607.1"/>
    </source>
</evidence>
<dbReference type="EMBL" id="LUUK01000167">
    <property type="protein sequence ID" value="OAI18607.1"/>
    <property type="molecule type" value="Genomic_DNA"/>
</dbReference>
<dbReference type="Pfam" id="PF08668">
    <property type="entry name" value="HDOD"/>
    <property type="match status" value="1"/>
</dbReference>
<protein>
    <submittedName>
        <fullName evidence="2">Signal transduction protein</fullName>
    </submittedName>
</protein>